<dbReference type="Pfam" id="PF25583">
    <property type="entry name" value="WCX"/>
    <property type="match status" value="1"/>
</dbReference>
<evidence type="ECO:0000259" key="2">
    <source>
        <dbReference type="Pfam" id="PF13280"/>
    </source>
</evidence>
<dbReference type="PIRSF" id="PIRSF016838">
    <property type="entry name" value="PafC"/>
    <property type="match status" value="1"/>
</dbReference>
<evidence type="ECO:0000259" key="3">
    <source>
        <dbReference type="Pfam" id="PF25583"/>
    </source>
</evidence>
<name>A0A7R7EL71_9FIRM</name>
<reference evidence="4 5" key="1">
    <citation type="submission" date="2020-11" db="EMBL/GenBank/DDBJ databases">
        <title>Draft genome sequencing of a Lachnospiraceae strain isolated from anoxic soil subjected to BSD treatment.</title>
        <authorList>
            <person name="Uek A."/>
            <person name="Tonouchi A."/>
        </authorList>
    </citation>
    <scope>NUCLEOTIDE SEQUENCE [LARGE SCALE GENOMIC DNA]</scope>
    <source>
        <strain evidence="4 5">TB5</strain>
    </source>
</reference>
<dbReference type="InterPro" id="IPR051534">
    <property type="entry name" value="CBASS_pafABC_assoc_protein"/>
</dbReference>
<dbReference type="InterPro" id="IPR013196">
    <property type="entry name" value="HTH_11"/>
</dbReference>
<keyword evidence="5" id="KW-1185">Reference proteome</keyword>
<dbReference type="Proteomes" id="UP000595897">
    <property type="component" value="Chromosome"/>
</dbReference>
<organism evidence="4 5">
    <name type="scientific">Anaeromicropila herbilytica</name>
    <dbReference type="NCBI Taxonomy" id="2785025"/>
    <lineage>
        <taxon>Bacteria</taxon>
        <taxon>Bacillati</taxon>
        <taxon>Bacillota</taxon>
        <taxon>Clostridia</taxon>
        <taxon>Lachnospirales</taxon>
        <taxon>Lachnospiraceae</taxon>
        <taxon>Anaeromicropila</taxon>
    </lineage>
</organism>
<protein>
    <submittedName>
        <fullName evidence="4">Transcriptional regulator</fullName>
    </submittedName>
</protein>
<dbReference type="KEGG" id="ahb:bsdtb5_21030"/>
<accession>A0A7R7EL71</accession>
<dbReference type="EMBL" id="AP024169">
    <property type="protein sequence ID" value="BCN30808.1"/>
    <property type="molecule type" value="Genomic_DNA"/>
</dbReference>
<dbReference type="AlphaFoldDB" id="A0A7R7EL71"/>
<dbReference type="PANTHER" id="PTHR34580:SF1">
    <property type="entry name" value="PROTEIN PAFC"/>
    <property type="match status" value="1"/>
</dbReference>
<dbReference type="InterPro" id="IPR028349">
    <property type="entry name" value="PafC-like"/>
</dbReference>
<feature type="domain" description="WCX" evidence="3">
    <location>
        <begin position="224"/>
        <end position="297"/>
    </location>
</feature>
<dbReference type="InterPro" id="IPR026881">
    <property type="entry name" value="WYL_dom"/>
</dbReference>
<dbReference type="InterPro" id="IPR057727">
    <property type="entry name" value="WCX_dom"/>
</dbReference>
<dbReference type="Gene3D" id="1.10.10.10">
    <property type="entry name" value="Winged helix-like DNA-binding domain superfamily/Winged helix DNA-binding domain"/>
    <property type="match status" value="1"/>
</dbReference>
<dbReference type="Pfam" id="PF08279">
    <property type="entry name" value="HTH_11"/>
    <property type="match status" value="1"/>
</dbReference>
<dbReference type="PROSITE" id="PS52050">
    <property type="entry name" value="WYL"/>
    <property type="match status" value="1"/>
</dbReference>
<proteinExistence type="predicted"/>
<gene>
    <name evidence="4" type="ORF">bsdtb5_21030</name>
</gene>
<feature type="domain" description="Helix-turn-helix type 11" evidence="1">
    <location>
        <begin position="12"/>
        <end position="59"/>
    </location>
</feature>
<dbReference type="PANTHER" id="PTHR34580">
    <property type="match status" value="1"/>
</dbReference>
<dbReference type="InterPro" id="IPR036388">
    <property type="entry name" value="WH-like_DNA-bd_sf"/>
</dbReference>
<evidence type="ECO:0000313" key="4">
    <source>
        <dbReference type="EMBL" id="BCN30808.1"/>
    </source>
</evidence>
<feature type="domain" description="WYL" evidence="2">
    <location>
        <begin position="131"/>
        <end position="196"/>
    </location>
</feature>
<dbReference type="RefSeq" id="WP_271716003.1">
    <property type="nucleotide sequence ID" value="NZ_AP024169.1"/>
</dbReference>
<evidence type="ECO:0000259" key="1">
    <source>
        <dbReference type="Pfam" id="PF08279"/>
    </source>
</evidence>
<dbReference type="InterPro" id="IPR036390">
    <property type="entry name" value="WH_DNA-bd_sf"/>
</dbReference>
<sequence>MKIERLLGLTIYLLNHGRTSANILAKHFEVSTRTIVRDIDTLCLAGIPVVSNCGVDGGYEIMETFKMQQQIADEIDYNYVICALQGLASAYANRDIEATLEKMQYLSPNSDNTIFMDLSVVHENRDTNEMLFILNQCIQKKHRITFSYTNSNDENKEVEVEPVATIYKWYNWYLIGYSVKYHDYRMYKVIRMDHLRSLDKENTRIHNLGEVNAILKDSPDHRKRITIQLLCKANLISRCREYLNGTVTKEYENGDFEYEIVVPENEQFWYGVILSFGKDAKVLAPVELINRIIEDYEGIMQMYHE</sequence>
<dbReference type="Pfam" id="PF13280">
    <property type="entry name" value="WYL"/>
    <property type="match status" value="1"/>
</dbReference>
<dbReference type="SUPFAM" id="SSF46785">
    <property type="entry name" value="Winged helix' DNA-binding domain"/>
    <property type="match status" value="1"/>
</dbReference>
<evidence type="ECO:0000313" key="5">
    <source>
        <dbReference type="Proteomes" id="UP000595897"/>
    </source>
</evidence>